<name>A0AAU9R3X1_9LACO</name>
<gene>
    <name evidence="1" type="ORF">LDD865_1042</name>
</gene>
<dbReference type="EMBL" id="OV915080">
    <property type="protein sequence ID" value="CAH1706201.1"/>
    <property type="molecule type" value="Genomic_DNA"/>
</dbReference>
<accession>A0AAU9R3X1</accession>
<sequence length="178" mass="19886">MKSEEEIARVELDAGLKEVDDGDKNKALAKLAFIFRLELMEKKNLSLTEQEGTQLGMALTTIMVNMTEHRRLTQEQLAQECKNILLQKNRRIMAEGYGRLGPGELQELLAANNMSEEEFAAREFEKGTTIVTGGENGSTKSITPYYLDEKTGYVQADAELEVKNPVDKVIVIGTKESN</sequence>
<evidence type="ECO:0000313" key="2">
    <source>
        <dbReference type="Proteomes" id="UP001295440"/>
    </source>
</evidence>
<dbReference type="Gene3D" id="2.20.230.10">
    <property type="entry name" value="Resuscitation-promoting factor rpfb"/>
    <property type="match status" value="1"/>
</dbReference>
<organism evidence="1 2">
    <name type="scientific">Lactobacillus delbrueckii subsp. delbrueckii</name>
    <dbReference type="NCBI Taxonomy" id="83684"/>
    <lineage>
        <taxon>Bacteria</taxon>
        <taxon>Bacillati</taxon>
        <taxon>Bacillota</taxon>
        <taxon>Bacilli</taxon>
        <taxon>Lactobacillales</taxon>
        <taxon>Lactobacillaceae</taxon>
        <taxon>Lactobacillus</taxon>
    </lineage>
</organism>
<proteinExistence type="predicted"/>
<evidence type="ECO:0000313" key="1">
    <source>
        <dbReference type="EMBL" id="CAH1706201.1"/>
    </source>
</evidence>
<dbReference type="AlphaFoldDB" id="A0AAU9R3X1"/>
<protein>
    <submittedName>
        <fullName evidence="1">Uncharacterized protein</fullName>
    </submittedName>
</protein>
<reference evidence="1" key="1">
    <citation type="submission" date="2022-02" db="EMBL/GenBank/DDBJ databases">
        <authorList>
            <person name="Deutsch MARIE S."/>
        </authorList>
    </citation>
    <scope>NUCLEOTIDE SEQUENCE</scope>
    <source>
        <strain evidence="1">CIRM-BIA865</strain>
    </source>
</reference>
<dbReference type="RefSeq" id="WP_260368874.1">
    <property type="nucleotide sequence ID" value="NZ_OV915080.1"/>
</dbReference>
<dbReference type="Proteomes" id="UP001295440">
    <property type="component" value="Chromosome"/>
</dbReference>